<keyword evidence="2" id="KW-1185">Reference proteome</keyword>
<proteinExistence type="predicted"/>
<dbReference type="Gene3D" id="2.120.10.30">
    <property type="entry name" value="TolB, C-terminal domain"/>
    <property type="match status" value="1"/>
</dbReference>
<evidence type="ECO:0000313" key="2">
    <source>
        <dbReference type="Proteomes" id="UP000507470"/>
    </source>
</evidence>
<protein>
    <submittedName>
        <fullName evidence="1">Uncharacterized protein</fullName>
    </submittedName>
</protein>
<evidence type="ECO:0000313" key="1">
    <source>
        <dbReference type="EMBL" id="CAC5382988.1"/>
    </source>
</evidence>
<dbReference type="OrthoDB" id="6040749at2759"/>
<dbReference type="EMBL" id="CACVKT020003309">
    <property type="protein sequence ID" value="CAC5382988.1"/>
    <property type="molecule type" value="Genomic_DNA"/>
</dbReference>
<gene>
    <name evidence="1" type="ORF">MCOR_18775</name>
</gene>
<name>A0A6J8BG91_MYTCO</name>
<dbReference type="AlphaFoldDB" id="A0A6J8BG91"/>
<organism evidence="1 2">
    <name type="scientific">Mytilus coruscus</name>
    <name type="common">Sea mussel</name>
    <dbReference type="NCBI Taxonomy" id="42192"/>
    <lineage>
        <taxon>Eukaryota</taxon>
        <taxon>Metazoa</taxon>
        <taxon>Spiralia</taxon>
        <taxon>Lophotrochozoa</taxon>
        <taxon>Mollusca</taxon>
        <taxon>Bivalvia</taxon>
        <taxon>Autobranchia</taxon>
        <taxon>Pteriomorphia</taxon>
        <taxon>Mytilida</taxon>
        <taxon>Mytiloidea</taxon>
        <taxon>Mytilidae</taxon>
        <taxon>Mytilinae</taxon>
        <taxon>Mytilus</taxon>
    </lineage>
</organism>
<reference evidence="1 2" key="1">
    <citation type="submission" date="2020-06" db="EMBL/GenBank/DDBJ databases">
        <authorList>
            <person name="Li R."/>
            <person name="Bekaert M."/>
        </authorList>
    </citation>
    <scope>NUCLEOTIDE SEQUENCE [LARGE SCALE GENOMIC DNA]</scope>
    <source>
        <strain evidence="2">wild</strain>
    </source>
</reference>
<dbReference type="Proteomes" id="UP000507470">
    <property type="component" value="Unassembled WGS sequence"/>
</dbReference>
<dbReference type="InterPro" id="IPR011042">
    <property type="entry name" value="6-blade_b-propeller_TolB-like"/>
</dbReference>
<dbReference type="SUPFAM" id="SSF63825">
    <property type="entry name" value="YWTD domain"/>
    <property type="match status" value="1"/>
</dbReference>
<sequence>MSTQTTRDIGKIKLGLKKAFRNKRIGVVRLEIKACLILDDRLVYIEWNNKGLFLHRADGSFIDTMTVKDEPFDLTPIDGNRVAVTYPFTNHFQIIDISLKKLQDIEFQEFCYGIKWYKERLYICVDGGGILVATINGEIENKIPVDIEISTRLDIEGDKIYYTRTKTSTIYCCDLFGNQLWTFRDEHYQMPLSITSDGKGFLYIPWYDSNNVMVMSCDGKEHRELKGKTDGIERPRCLYYDKQRDLLLVCNDYSDESLLFNVL</sequence>
<accession>A0A6J8BG91</accession>